<feature type="compositionally biased region" description="Polar residues" evidence="1">
    <location>
        <begin position="47"/>
        <end position="62"/>
    </location>
</feature>
<sequence>MDGSLCGFRSRVSHLSSSSSGFNHMCSISGVALQRKAFGGDIGSKQAPVQQEQSFSSLGANTDTTLLETQDVLLDPLEGREARENQDQD</sequence>
<evidence type="ECO:0000256" key="1">
    <source>
        <dbReference type="SAM" id="MobiDB-lite"/>
    </source>
</evidence>
<name>A0AAW1F7E9_ZOAVI</name>
<reference evidence="2 3" key="1">
    <citation type="journal article" date="2024" name="Genome Biol. Evol.">
        <title>Chromosome-level genome assembly of the viviparous eelpout Zoarces viviparus.</title>
        <authorList>
            <person name="Fuhrmann N."/>
            <person name="Brasseur M.V."/>
            <person name="Bakowski C.E."/>
            <person name="Podsiadlowski L."/>
            <person name="Prost S."/>
            <person name="Krehenwinkel H."/>
            <person name="Mayer C."/>
        </authorList>
    </citation>
    <scope>NUCLEOTIDE SEQUENCE [LARGE SCALE GENOMIC DNA]</scope>
    <source>
        <strain evidence="2">NO-MEL_2022_Ind0_liver</strain>
    </source>
</reference>
<comment type="caution">
    <text evidence="2">The sequence shown here is derived from an EMBL/GenBank/DDBJ whole genome shotgun (WGS) entry which is preliminary data.</text>
</comment>
<keyword evidence="3" id="KW-1185">Reference proteome</keyword>
<evidence type="ECO:0000313" key="2">
    <source>
        <dbReference type="EMBL" id="KAK9530856.1"/>
    </source>
</evidence>
<dbReference type="AlphaFoldDB" id="A0AAW1F7E9"/>
<evidence type="ECO:0000313" key="3">
    <source>
        <dbReference type="Proteomes" id="UP001488805"/>
    </source>
</evidence>
<accession>A0AAW1F7E9</accession>
<dbReference type="Proteomes" id="UP001488805">
    <property type="component" value="Unassembled WGS sequence"/>
</dbReference>
<gene>
    <name evidence="2" type="ORF">VZT92_012333</name>
</gene>
<feature type="region of interest" description="Disordered" evidence="1">
    <location>
        <begin position="42"/>
        <end position="62"/>
    </location>
</feature>
<proteinExistence type="predicted"/>
<organism evidence="2 3">
    <name type="scientific">Zoarces viviparus</name>
    <name type="common">Viviparous eelpout</name>
    <name type="synonym">Blennius viviparus</name>
    <dbReference type="NCBI Taxonomy" id="48416"/>
    <lineage>
        <taxon>Eukaryota</taxon>
        <taxon>Metazoa</taxon>
        <taxon>Chordata</taxon>
        <taxon>Craniata</taxon>
        <taxon>Vertebrata</taxon>
        <taxon>Euteleostomi</taxon>
        <taxon>Actinopterygii</taxon>
        <taxon>Neopterygii</taxon>
        <taxon>Teleostei</taxon>
        <taxon>Neoteleostei</taxon>
        <taxon>Acanthomorphata</taxon>
        <taxon>Eupercaria</taxon>
        <taxon>Perciformes</taxon>
        <taxon>Cottioidei</taxon>
        <taxon>Zoarcales</taxon>
        <taxon>Zoarcidae</taxon>
        <taxon>Zoarcinae</taxon>
        <taxon>Zoarces</taxon>
    </lineage>
</organism>
<protein>
    <submittedName>
        <fullName evidence="2">Uncharacterized protein</fullName>
    </submittedName>
</protein>
<dbReference type="EMBL" id="JBCEZU010000100">
    <property type="protein sequence ID" value="KAK9530856.1"/>
    <property type="molecule type" value="Genomic_DNA"/>
</dbReference>